<evidence type="ECO:0000313" key="1">
    <source>
        <dbReference type="EMBL" id="APB33750.1"/>
    </source>
</evidence>
<reference evidence="1 2" key="1">
    <citation type="submission" date="2016-10" db="EMBL/GenBank/DDBJ databases">
        <title>Description of Gloeomargarita lithophora gen. nov., sp. nov., a thylakoid-bearing basal-branching cyanobacterium with intracellular carbonates, and proposal for Gloeomargaritales ord. nov.</title>
        <authorList>
            <person name="Moreira D."/>
            <person name="Tavera R."/>
            <person name="Benzerara K."/>
            <person name="Skouri-Panet F."/>
            <person name="Couradeau E."/>
            <person name="Gerard E."/>
            <person name="Loussert C."/>
            <person name="Novelo E."/>
            <person name="Zivanovic Y."/>
            <person name="Lopez-Garcia P."/>
        </authorList>
    </citation>
    <scope>NUCLEOTIDE SEQUENCE [LARGE SCALE GENOMIC DNA]</scope>
    <source>
        <strain evidence="1 2">D10</strain>
    </source>
</reference>
<protein>
    <submittedName>
        <fullName evidence="1">Uncharacterized protein</fullName>
    </submittedName>
</protein>
<dbReference type="EMBL" id="CP017675">
    <property type="protein sequence ID" value="APB33750.1"/>
    <property type="molecule type" value="Genomic_DNA"/>
</dbReference>
<proteinExistence type="predicted"/>
<gene>
    <name evidence="1" type="ORF">GlitD10_1429</name>
</gene>
<keyword evidence="2" id="KW-1185">Reference proteome</keyword>
<dbReference type="OrthoDB" id="583449at2"/>
<name>A0A1J0ACT5_9CYAN</name>
<accession>A0A1J0ACT5</accession>
<dbReference type="Proteomes" id="UP000180235">
    <property type="component" value="Chromosome"/>
</dbReference>
<dbReference type="KEGG" id="glt:GlitD10_1429"/>
<evidence type="ECO:0000313" key="2">
    <source>
        <dbReference type="Proteomes" id="UP000180235"/>
    </source>
</evidence>
<dbReference type="STRING" id="1188229.GlitD10_1429"/>
<dbReference type="RefSeq" id="WP_071454290.1">
    <property type="nucleotide sequence ID" value="NZ_CP017675.1"/>
</dbReference>
<dbReference type="InterPro" id="IPR047810">
    <property type="entry name" value="PatD-like"/>
</dbReference>
<sequence>MSPIYQQVQQFLRHIDRDLISPEQLSYILTEIERFIAEIPPTFDELEPFARSLGVEIHKQFHLLKNDLLFWQAARQAETQQKRWQQIHQRLATIETYSQQLLHW</sequence>
<organism evidence="1 2">
    <name type="scientific">Gloeomargarita lithophora Alchichica-D10</name>
    <dbReference type="NCBI Taxonomy" id="1188229"/>
    <lineage>
        <taxon>Bacteria</taxon>
        <taxon>Bacillati</taxon>
        <taxon>Cyanobacteriota</taxon>
        <taxon>Cyanophyceae</taxon>
        <taxon>Gloeomargaritales</taxon>
        <taxon>Gloeomargaritaceae</taxon>
        <taxon>Gloeomargarita</taxon>
    </lineage>
</organism>
<dbReference type="AlphaFoldDB" id="A0A1J0ACT5"/>
<dbReference type="NCBIfam" id="NF037954">
    <property type="entry name" value="het_cyst_PatD"/>
    <property type="match status" value="1"/>
</dbReference>